<name>C5M3K9_CANTT</name>
<sequence>MTDIEPYVDPIISLIQDPNLNKDKFKSSQLIHLIHEISERRINKLCSTSFKILQTLENIQLKFKSWEFLSLDFNSDNHFHNNNNDDKIKDFNAGIANKVMIACTEINVKIAKISSDIDIISKNSKTLAPRDLMSDAGTMLTSLLLRIIKLKNDVVEQLSIAYSKSKLILIGEELEMWEDENTVTYYKTFISALLQQLNDAIEQGDFDAKYECLAVINDLEQMFEKFRVEKLIDESLEESRLVEQQHQKQKEEETKLQRQFQYEDEDDDVHIDSESDFFGTKNDSPPEDSFSEYSAFSSLSPQVPMVRSITGHKDHDSVSNYQGTITDELPYLMTAFSSAKNFEMDVNNYKIEEEKENNLSKSHKRSIAKQQQSESQGQQTQFKKPFFPKTNLPDASLYSESNVIHPPLYSSSILRTFGIKPQVINVPEESVTGEKKKIKKHNKPLLLTEENVSHLDFID</sequence>
<dbReference type="RefSeq" id="XP_002545867.1">
    <property type="nucleotide sequence ID" value="XM_002545821.1"/>
</dbReference>
<dbReference type="eggNOG" id="ENOG502RNI7">
    <property type="taxonomic scope" value="Eukaryota"/>
</dbReference>
<organism evidence="2 3">
    <name type="scientific">Candida tropicalis (strain ATCC MYA-3404 / T1)</name>
    <name type="common">Yeast</name>
    <dbReference type="NCBI Taxonomy" id="294747"/>
    <lineage>
        <taxon>Eukaryota</taxon>
        <taxon>Fungi</taxon>
        <taxon>Dikarya</taxon>
        <taxon>Ascomycota</taxon>
        <taxon>Saccharomycotina</taxon>
        <taxon>Pichiomycetes</taxon>
        <taxon>Debaryomycetaceae</taxon>
        <taxon>Candida/Lodderomyces clade</taxon>
        <taxon>Candida</taxon>
    </lineage>
</organism>
<feature type="region of interest" description="Disordered" evidence="1">
    <location>
        <begin position="243"/>
        <end position="295"/>
    </location>
</feature>
<feature type="compositionally biased region" description="Basic and acidic residues" evidence="1">
    <location>
        <begin position="243"/>
        <end position="256"/>
    </location>
</feature>
<proteinExistence type="predicted"/>
<accession>C5M3K9</accession>
<dbReference type="KEGG" id="ctp:CTRG_00648"/>
<protein>
    <submittedName>
        <fullName evidence="2">Uncharacterized protein</fullName>
    </submittedName>
</protein>
<dbReference type="VEuPathDB" id="FungiDB:CTRG_00648"/>
<dbReference type="AlphaFoldDB" id="C5M3K9"/>
<gene>
    <name evidence="2" type="ORF">CTRG_00648</name>
</gene>
<dbReference type="HOGENOM" id="CLU_525788_0_0_1"/>
<dbReference type="GeneID" id="8298400"/>
<dbReference type="EMBL" id="GG692395">
    <property type="protein sequence ID" value="EER35909.1"/>
    <property type="molecule type" value="Genomic_DNA"/>
</dbReference>
<dbReference type="OrthoDB" id="4021219at2759"/>
<evidence type="ECO:0000313" key="2">
    <source>
        <dbReference type="EMBL" id="EER35909.1"/>
    </source>
</evidence>
<evidence type="ECO:0000313" key="3">
    <source>
        <dbReference type="Proteomes" id="UP000002037"/>
    </source>
</evidence>
<dbReference type="Proteomes" id="UP000002037">
    <property type="component" value="Unassembled WGS sequence"/>
</dbReference>
<feature type="compositionally biased region" description="Low complexity" evidence="1">
    <location>
        <begin position="370"/>
        <end position="381"/>
    </location>
</feature>
<reference evidence="2 3" key="1">
    <citation type="journal article" date="2009" name="Nature">
        <title>Evolution of pathogenicity and sexual reproduction in eight Candida genomes.</title>
        <authorList>
            <person name="Butler G."/>
            <person name="Rasmussen M.D."/>
            <person name="Lin M.F."/>
            <person name="Santos M.A."/>
            <person name="Sakthikumar S."/>
            <person name="Munro C.A."/>
            <person name="Rheinbay E."/>
            <person name="Grabherr M."/>
            <person name="Forche A."/>
            <person name="Reedy J.L."/>
            <person name="Agrafioti I."/>
            <person name="Arnaud M.B."/>
            <person name="Bates S."/>
            <person name="Brown A.J."/>
            <person name="Brunke S."/>
            <person name="Costanzo M.C."/>
            <person name="Fitzpatrick D.A."/>
            <person name="de Groot P.W."/>
            <person name="Harris D."/>
            <person name="Hoyer L.L."/>
            <person name="Hube B."/>
            <person name="Klis F.M."/>
            <person name="Kodira C."/>
            <person name="Lennard N."/>
            <person name="Logue M.E."/>
            <person name="Martin R."/>
            <person name="Neiman A.M."/>
            <person name="Nikolaou E."/>
            <person name="Quail M.A."/>
            <person name="Quinn J."/>
            <person name="Santos M.C."/>
            <person name="Schmitzberger F.F."/>
            <person name="Sherlock G."/>
            <person name="Shah P."/>
            <person name="Silverstein K.A."/>
            <person name="Skrzypek M.S."/>
            <person name="Soll D."/>
            <person name="Staggs R."/>
            <person name="Stansfield I."/>
            <person name="Stumpf M.P."/>
            <person name="Sudbery P.E."/>
            <person name="Srikantha T."/>
            <person name="Zeng Q."/>
            <person name="Berman J."/>
            <person name="Berriman M."/>
            <person name="Heitman J."/>
            <person name="Gow N.A."/>
            <person name="Lorenz M.C."/>
            <person name="Birren B.W."/>
            <person name="Kellis M."/>
            <person name="Cuomo C.A."/>
        </authorList>
    </citation>
    <scope>NUCLEOTIDE SEQUENCE [LARGE SCALE GENOMIC DNA]</scope>
    <source>
        <strain evidence="3">ATCC MYA-3404 / T1</strain>
    </source>
</reference>
<feature type="region of interest" description="Disordered" evidence="1">
    <location>
        <begin position="356"/>
        <end position="381"/>
    </location>
</feature>
<evidence type="ECO:0000256" key="1">
    <source>
        <dbReference type="SAM" id="MobiDB-lite"/>
    </source>
</evidence>
<keyword evidence="3" id="KW-1185">Reference proteome</keyword>